<dbReference type="EC" id="4.2.1.96" evidence="3"/>
<evidence type="ECO:0000256" key="3">
    <source>
        <dbReference type="ARBA" id="ARBA00013252"/>
    </source>
</evidence>
<feature type="compositionally biased region" description="Low complexity" evidence="6">
    <location>
        <begin position="25"/>
        <end position="37"/>
    </location>
</feature>
<feature type="region of interest" description="Disordered" evidence="6">
    <location>
        <begin position="1"/>
        <end position="41"/>
    </location>
</feature>
<reference evidence="7 8" key="1">
    <citation type="submission" date="2024-01" db="EMBL/GenBank/DDBJ databases">
        <title>Complete genome of Cladobotryum mycophilum ATHUM6906.</title>
        <authorList>
            <person name="Christinaki A.C."/>
            <person name="Myridakis A.I."/>
            <person name="Kouvelis V.N."/>
        </authorList>
    </citation>
    <scope>NUCLEOTIDE SEQUENCE [LARGE SCALE GENOMIC DNA]</scope>
    <source>
        <strain evidence="7 8">ATHUM6906</strain>
    </source>
</reference>
<dbReference type="Gene3D" id="3.30.1360.20">
    <property type="entry name" value="Transcriptional coactivator/pterin dehydratase"/>
    <property type="match status" value="1"/>
</dbReference>
<evidence type="ECO:0000256" key="1">
    <source>
        <dbReference type="ARBA" id="ARBA00001554"/>
    </source>
</evidence>
<organism evidence="7 8">
    <name type="scientific">Cladobotryum mycophilum</name>
    <dbReference type="NCBI Taxonomy" id="491253"/>
    <lineage>
        <taxon>Eukaryota</taxon>
        <taxon>Fungi</taxon>
        <taxon>Dikarya</taxon>
        <taxon>Ascomycota</taxon>
        <taxon>Pezizomycotina</taxon>
        <taxon>Sordariomycetes</taxon>
        <taxon>Hypocreomycetidae</taxon>
        <taxon>Hypocreales</taxon>
        <taxon>Hypocreaceae</taxon>
        <taxon>Cladobotryum</taxon>
    </lineage>
</organism>
<accession>A0ABR0T1W6</accession>
<comment type="catalytic activity">
    <reaction evidence="1">
        <text>(4aS,6R)-4a-hydroxy-L-erythro-5,6,7,8-tetrahydrobiopterin = (6R)-L-erythro-6,7-dihydrobiopterin + H2O</text>
        <dbReference type="Rhea" id="RHEA:11920"/>
        <dbReference type="ChEBI" id="CHEBI:15377"/>
        <dbReference type="ChEBI" id="CHEBI:15642"/>
        <dbReference type="ChEBI" id="CHEBI:43120"/>
        <dbReference type="EC" id="4.2.1.96"/>
    </reaction>
</comment>
<keyword evidence="8" id="KW-1185">Reference proteome</keyword>
<keyword evidence="4" id="KW-0456">Lyase</keyword>
<gene>
    <name evidence="7" type="ORF">PT974_00791</name>
</gene>
<dbReference type="PANTHER" id="PTHR12599:SF0">
    <property type="entry name" value="PTERIN-4-ALPHA-CARBINOLAMINE DEHYDRATASE"/>
    <property type="match status" value="1"/>
</dbReference>
<protein>
    <recommendedName>
        <fullName evidence="3">4a-hydroxytetrahydrobiopterin dehydratase</fullName>
        <ecNumber evidence="3">4.2.1.96</ecNumber>
    </recommendedName>
    <alternativeName>
        <fullName evidence="5">4-alpha-hydroxy-tetrahydropterin dehydratase</fullName>
    </alternativeName>
</protein>
<name>A0ABR0T1W6_9HYPO</name>
<dbReference type="PANTHER" id="PTHR12599">
    <property type="entry name" value="PTERIN-4-ALPHA-CARBINOLAMINE DEHYDRATASE"/>
    <property type="match status" value="1"/>
</dbReference>
<proteinExistence type="inferred from homology"/>
<evidence type="ECO:0000313" key="7">
    <source>
        <dbReference type="EMBL" id="KAK5998412.1"/>
    </source>
</evidence>
<comment type="similarity">
    <text evidence="2">Belongs to the pterin-4-alpha-carbinolamine dehydratase family.</text>
</comment>
<sequence length="166" mass="18620">MSRRILTSKFKMSIPSHSPSSEPTLLLNSNNSKSNSNPATLLPRHKHIHNLTQARAPPRHIRWAVDPRGGRRGSGTELQDFMTAVSLQCKIKSHHPEWSNVYNTTFIRWTTHDPQGLSEQDVDLAIACDDLAKDFGELDPEPTNHTLKDLSEKAKIDSGDCCTLKK</sequence>
<dbReference type="Proteomes" id="UP001338125">
    <property type="component" value="Unassembled WGS sequence"/>
</dbReference>
<comment type="caution">
    <text evidence="7">The sequence shown here is derived from an EMBL/GenBank/DDBJ whole genome shotgun (WGS) entry which is preliminary data.</text>
</comment>
<dbReference type="EMBL" id="JAVFKD010000001">
    <property type="protein sequence ID" value="KAK5998412.1"/>
    <property type="molecule type" value="Genomic_DNA"/>
</dbReference>
<evidence type="ECO:0000256" key="5">
    <source>
        <dbReference type="ARBA" id="ARBA00030497"/>
    </source>
</evidence>
<evidence type="ECO:0000256" key="6">
    <source>
        <dbReference type="SAM" id="MobiDB-lite"/>
    </source>
</evidence>
<dbReference type="InterPro" id="IPR036428">
    <property type="entry name" value="PCD_sf"/>
</dbReference>
<dbReference type="InterPro" id="IPR001533">
    <property type="entry name" value="Pterin_deHydtase"/>
</dbReference>
<dbReference type="Pfam" id="PF01329">
    <property type="entry name" value="Pterin_4a"/>
    <property type="match status" value="1"/>
</dbReference>
<evidence type="ECO:0000313" key="8">
    <source>
        <dbReference type="Proteomes" id="UP001338125"/>
    </source>
</evidence>
<dbReference type="SUPFAM" id="SSF55248">
    <property type="entry name" value="PCD-like"/>
    <property type="match status" value="1"/>
</dbReference>
<evidence type="ECO:0000256" key="4">
    <source>
        <dbReference type="ARBA" id="ARBA00023239"/>
    </source>
</evidence>
<evidence type="ECO:0000256" key="2">
    <source>
        <dbReference type="ARBA" id="ARBA00006472"/>
    </source>
</evidence>